<evidence type="ECO:0000256" key="4">
    <source>
        <dbReference type="ARBA" id="ARBA00022475"/>
    </source>
</evidence>
<evidence type="ECO:0000313" key="9">
    <source>
        <dbReference type="EMBL" id="APZ34091.1"/>
    </source>
</evidence>
<keyword evidence="4" id="KW-1003">Cell membrane</keyword>
<dbReference type="GO" id="GO:0005886">
    <property type="term" value="C:plasma membrane"/>
    <property type="evidence" value="ECO:0007669"/>
    <property type="project" value="UniProtKB-SubCell"/>
</dbReference>
<dbReference type="STRING" id="36805.BOH66_07380"/>
<dbReference type="Proteomes" id="UP000187185">
    <property type="component" value="Chromosome"/>
</dbReference>
<evidence type="ECO:0000256" key="2">
    <source>
        <dbReference type="ARBA" id="ARBA00010735"/>
    </source>
</evidence>
<evidence type="ECO:0000256" key="8">
    <source>
        <dbReference type="SAM" id="Phobius"/>
    </source>
</evidence>
<evidence type="ECO:0000313" key="10">
    <source>
        <dbReference type="Proteomes" id="UP000187185"/>
    </source>
</evidence>
<feature type="transmembrane region" description="Helical" evidence="8">
    <location>
        <begin position="161"/>
        <end position="180"/>
    </location>
</feature>
<dbReference type="InterPro" id="IPR011606">
    <property type="entry name" value="Brnchd-chn_aa_trnsp_permease"/>
</dbReference>
<evidence type="ECO:0000256" key="1">
    <source>
        <dbReference type="ARBA" id="ARBA00004651"/>
    </source>
</evidence>
<keyword evidence="6 8" id="KW-1133">Transmembrane helix</keyword>
<proteinExistence type="inferred from homology"/>
<keyword evidence="10" id="KW-1185">Reference proteome</keyword>
<keyword evidence="5 8" id="KW-0812">Transmembrane</keyword>
<feature type="transmembrane region" description="Helical" evidence="8">
    <location>
        <begin position="20"/>
        <end position="40"/>
    </location>
</feature>
<evidence type="ECO:0000256" key="3">
    <source>
        <dbReference type="ARBA" id="ARBA00022448"/>
    </source>
</evidence>
<keyword evidence="7 8" id="KW-0472">Membrane</keyword>
<comment type="similarity">
    <text evidence="2">Belongs to the AzlC family.</text>
</comment>
<dbReference type="KEGG" id="maur:BOH66_07380"/>
<organism evidence="9 10">
    <name type="scientific">Microbacterium aurum</name>
    <dbReference type="NCBI Taxonomy" id="36805"/>
    <lineage>
        <taxon>Bacteria</taxon>
        <taxon>Bacillati</taxon>
        <taxon>Actinomycetota</taxon>
        <taxon>Actinomycetes</taxon>
        <taxon>Micrococcales</taxon>
        <taxon>Microbacteriaceae</taxon>
        <taxon>Microbacterium</taxon>
    </lineage>
</organism>
<accession>A0A1P8U7K9</accession>
<evidence type="ECO:0000256" key="5">
    <source>
        <dbReference type="ARBA" id="ARBA00022692"/>
    </source>
</evidence>
<feature type="transmembrane region" description="Helical" evidence="8">
    <location>
        <begin position="187"/>
        <end position="205"/>
    </location>
</feature>
<feature type="transmembrane region" description="Helical" evidence="8">
    <location>
        <begin position="60"/>
        <end position="85"/>
    </location>
</feature>
<evidence type="ECO:0000256" key="6">
    <source>
        <dbReference type="ARBA" id="ARBA00022989"/>
    </source>
</evidence>
<gene>
    <name evidence="9" type="ORF">BOH66_07380</name>
</gene>
<comment type="subcellular location">
    <subcellularLocation>
        <location evidence="1">Cell membrane</location>
        <topology evidence="1">Multi-pass membrane protein</topology>
    </subcellularLocation>
</comment>
<dbReference type="EMBL" id="CP018762">
    <property type="protein sequence ID" value="APZ34091.1"/>
    <property type="molecule type" value="Genomic_DNA"/>
</dbReference>
<dbReference type="Pfam" id="PF03591">
    <property type="entry name" value="AzlC"/>
    <property type="match status" value="1"/>
</dbReference>
<dbReference type="GO" id="GO:1903785">
    <property type="term" value="P:L-valine transmembrane transport"/>
    <property type="evidence" value="ECO:0007669"/>
    <property type="project" value="TreeGrafter"/>
</dbReference>
<reference evidence="9 10" key="1">
    <citation type="submission" date="2016-12" db="EMBL/GenBank/DDBJ databases">
        <title>Complete genome sequence of Microbacterium aurum KACC 15219.</title>
        <authorList>
            <person name="Jung Y."/>
            <person name="Shin J.-H."/>
            <person name="Lee Y.-J."/>
            <person name="Yi H."/>
            <person name="Bahn Y.-S."/>
            <person name="Kim J.F."/>
            <person name="Lee D.-W."/>
        </authorList>
    </citation>
    <scope>NUCLEOTIDE SEQUENCE [LARGE SCALE GENOMIC DNA]</scope>
    <source>
        <strain evidence="9 10">KACC 15219</strain>
    </source>
</reference>
<keyword evidence="3" id="KW-0813">Transport</keyword>
<feature type="transmembrane region" description="Helical" evidence="8">
    <location>
        <begin position="211"/>
        <end position="229"/>
    </location>
</feature>
<name>A0A1P8U7K9_9MICO</name>
<feature type="transmembrane region" description="Helical" evidence="8">
    <location>
        <begin position="131"/>
        <end position="155"/>
    </location>
</feature>
<dbReference type="PANTHER" id="PTHR34979">
    <property type="entry name" value="INNER MEMBRANE PROTEIN YGAZ"/>
    <property type="match status" value="1"/>
</dbReference>
<protein>
    <submittedName>
        <fullName evidence="9">Branched-chain amino acid ABC transporter permease</fullName>
    </submittedName>
</protein>
<dbReference type="PANTHER" id="PTHR34979:SF1">
    <property type="entry name" value="INNER MEMBRANE PROTEIN YGAZ"/>
    <property type="match status" value="1"/>
</dbReference>
<dbReference type="AlphaFoldDB" id="A0A1P8U7K9"/>
<sequence length="253" mass="25727">MSTDAAADASRRAWREGLGVALATSAYGISFGALATASGLDIWQTCVLSLVMFTGGSQFAFIGVIGAGGVAAAPAAIASAGLLGIRNVAYGLRMAPVVGVDRLRRLIAPHFTIDESTAVALAHTEPRARRVGFWVTGIGIYVGWNLTTLLGALLGDVLGDPRAYGLDAAAAAAFLALLWPRLRQRQAIAVGIAAAVVATVLTPVLMPGMPVLVAAVVAIVVGWTNWLGASATPAPVLGEAPAPRRPEGPGQGT</sequence>
<evidence type="ECO:0000256" key="7">
    <source>
        <dbReference type="ARBA" id="ARBA00023136"/>
    </source>
</evidence>